<keyword evidence="2" id="KW-0614">Plasmid</keyword>
<dbReference type="AlphaFoldDB" id="A0A248VYT4"/>
<geneLocation type="plasmid" evidence="2 3">
    <name>pBN3</name>
</geneLocation>
<name>A0A248VYT4_9BURK</name>
<proteinExistence type="predicted"/>
<feature type="region of interest" description="Disordered" evidence="1">
    <location>
        <begin position="1"/>
        <end position="33"/>
    </location>
</feature>
<gene>
    <name evidence="2" type="ORF">CJU94_39305</name>
</gene>
<reference evidence="2 3" key="1">
    <citation type="submission" date="2017-08" db="EMBL/GenBank/DDBJ databases">
        <title>Identification and genetic characteristics of simultaneous BTEX- and naphthalene-degrading Paraburkholderia sp. BN5 isolated from petroleum-contaminated soil.</title>
        <authorList>
            <person name="Lee Y."/>
            <person name="Jeon C.O."/>
        </authorList>
    </citation>
    <scope>NUCLEOTIDE SEQUENCE [LARGE SCALE GENOMIC DNA]</scope>
    <source>
        <strain evidence="2 3">BN5</strain>
        <plasmid evidence="2 3">pBN3</plasmid>
    </source>
</reference>
<dbReference type="Proteomes" id="UP000215158">
    <property type="component" value="Plasmid pBN3"/>
</dbReference>
<feature type="compositionally biased region" description="Basic and acidic residues" evidence="1">
    <location>
        <begin position="23"/>
        <end position="33"/>
    </location>
</feature>
<evidence type="ECO:0000256" key="1">
    <source>
        <dbReference type="SAM" id="MobiDB-lite"/>
    </source>
</evidence>
<organism evidence="2 3">
    <name type="scientific">Paraburkholderia aromaticivorans</name>
    <dbReference type="NCBI Taxonomy" id="2026199"/>
    <lineage>
        <taxon>Bacteria</taxon>
        <taxon>Pseudomonadati</taxon>
        <taxon>Pseudomonadota</taxon>
        <taxon>Betaproteobacteria</taxon>
        <taxon>Burkholderiales</taxon>
        <taxon>Burkholderiaceae</taxon>
        <taxon>Paraburkholderia</taxon>
    </lineage>
</organism>
<dbReference type="KEGG" id="parb:CJU94_39305"/>
<accession>A0A248VYT4</accession>
<keyword evidence="3" id="KW-1185">Reference proteome</keyword>
<evidence type="ECO:0000313" key="2">
    <source>
        <dbReference type="EMBL" id="ASW04199.1"/>
    </source>
</evidence>
<dbReference type="EMBL" id="CP022993">
    <property type="protein sequence ID" value="ASW04199.1"/>
    <property type="molecule type" value="Genomic_DNA"/>
</dbReference>
<evidence type="ECO:0000313" key="3">
    <source>
        <dbReference type="Proteomes" id="UP000215158"/>
    </source>
</evidence>
<protein>
    <submittedName>
        <fullName evidence="2">Uncharacterized protein</fullName>
    </submittedName>
</protein>
<sequence>MNAARRTLHAPHQLSRSGTPRNVADRQKRSRDVAKWNAHQIGHPEEIELTHVAQVDAVFHWPAIRLS</sequence>